<dbReference type="AlphaFoldDB" id="A0A6A2ZGN4"/>
<dbReference type="GO" id="GO:0003677">
    <property type="term" value="F:DNA binding"/>
    <property type="evidence" value="ECO:0007669"/>
    <property type="project" value="UniProtKB-KW"/>
</dbReference>
<keyword evidence="3" id="KW-0238">DNA-binding</keyword>
<dbReference type="PANTHER" id="PTHR32467:SF99">
    <property type="entry name" value="AP2-LIKE ETHYLENE-RESPONSIVE TRANSCRIPTION FACTOR AIL5"/>
    <property type="match status" value="1"/>
</dbReference>
<protein>
    <submittedName>
        <fullName evidence="7">AP2-like ethylene-responsive transcription factor AIL5</fullName>
    </submittedName>
</protein>
<dbReference type="InterPro" id="IPR036955">
    <property type="entry name" value="AP2/ERF_dom_sf"/>
</dbReference>
<accession>A0A6A2ZGN4</accession>
<dbReference type="InterPro" id="IPR001471">
    <property type="entry name" value="AP2/ERF_dom"/>
</dbReference>
<sequence length="294" mass="32338">MYMNDYFHGCSNSIIGFPVYLGGYDKEDRTTRAYDLAALKYWGPTTITNFPISNYEKELAEMKSMTRQEGVTRFGVCAHCVLAFWHYQHGRCQARIGRVAGNKDLYLGTFSTQEEAAEAYDIAAIKFRGLNEVTNLDMSHYDVKNIANSNLPIGGLSNKSINCSDSASDSKSTYEDRNHSSVSTSGIAFPIKQDQSNYWSNVLRFSNSANSLSTAKNSCMLHQTSNDRSSFASRSGYNSIYGGDSTGLLNGDGNVEQQQQQEDTVSTNLLPFASLVVVSNDNGDENSSSGYGNC</sequence>
<gene>
    <name evidence="7" type="ORF">F3Y22_tig00110893pilonHSYRG00884</name>
</gene>
<dbReference type="GO" id="GO:0005634">
    <property type="term" value="C:nucleus"/>
    <property type="evidence" value="ECO:0007669"/>
    <property type="project" value="UniProtKB-SubCell"/>
</dbReference>
<dbReference type="PROSITE" id="PS51032">
    <property type="entry name" value="AP2_ERF"/>
    <property type="match status" value="2"/>
</dbReference>
<comment type="caution">
    <text evidence="7">The sequence shown here is derived from an EMBL/GenBank/DDBJ whole genome shotgun (WGS) entry which is preliminary data.</text>
</comment>
<dbReference type="PANTHER" id="PTHR32467">
    <property type="entry name" value="AP2-LIKE ETHYLENE-RESPONSIVE TRANSCRIPTION FACTOR"/>
    <property type="match status" value="1"/>
</dbReference>
<keyword evidence="2" id="KW-0805">Transcription regulation</keyword>
<dbReference type="GO" id="GO:0003700">
    <property type="term" value="F:DNA-binding transcription factor activity"/>
    <property type="evidence" value="ECO:0007669"/>
    <property type="project" value="InterPro"/>
</dbReference>
<dbReference type="Gene3D" id="3.30.730.10">
    <property type="entry name" value="AP2/ERF domain"/>
    <property type="match status" value="2"/>
</dbReference>
<keyword evidence="5" id="KW-0539">Nucleus</keyword>
<dbReference type="InterPro" id="IPR016177">
    <property type="entry name" value="DNA-bd_dom_sf"/>
</dbReference>
<evidence type="ECO:0000313" key="7">
    <source>
        <dbReference type="EMBL" id="KAE8690998.1"/>
    </source>
</evidence>
<evidence type="ECO:0000256" key="5">
    <source>
        <dbReference type="ARBA" id="ARBA00023242"/>
    </source>
</evidence>
<keyword evidence="4" id="KW-0804">Transcription</keyword>
<evidence type="ECO:0000256" key="2">
    <source>
        <dbReference type="ARBA" id="ARBA00023015"/>
    </source>
</evidence>
<dbReference type="SMART" id="SM00380">
    <property type="entry name" value="AP2"/>
    <property type="match status" value="2"/>
</dbReference>
<evidence type="ECO:0000259" key="6">
    <source>
        <dbReference type="PROSITE" id="PS51032"/>
    </source>
</evidence>
<dbReference type="SUPFAM" id="SSF54171">
    <property type="entry name" value="DNA-binding domain"/>
    <property type="match status" value="2"/>
</dbReference>
<name>A0A6A2ZGN4_HIBSY</name>
<dbReference type="EMBL" id="VEPZ02001150">
    <property type="protein sequence ID" value="KAE8690998.1"/>
    <property type="molecule type" value="Genomic_DNA"/>
</dbReference>
<dbReference type="Proteomes" id="UP000436088">
    <property type="component" value="Unassembled WGS sequence"/>
</dbReference>
<dbReference type="CDD" id="cd00018">
    <property type="entry name" value="AP2"/>
    <property type="match status" value="1"/>
</dbReference>
<comment type="subcellular location">
    <subcellularLocation>
        <location evidence="1">Nucleus</location>
    </subcellularLocation>
</comment>
<keyword evidence="8" id="KW-1185">Reference proteome</keyword>
<evidence type="ECO:0000256" key="3">
    <source>
        <dbReference type="ARBA" id="ARBA00023125"/>
    </source>
</evidence>
<feature type="domain" description="AP2/ERF" evidence="6">
    <location>
        <begin position="67"/>
        <end position="137"/>
    </location>
</feature>
<evidence type="ECO:0000256" key="4">
    <source>
        <dbReference type="ARBA" id="ARBA00023163"/>
    </source>
</evidence>
<evidence type="ECO:0000256" key="1">
    <source>
        <dbReference type="ARBA" id="ARBA00004123"/>
    </source>
</evidence>
<feature type="domain" description="AP2/ERF" evidence="6">
    <location>
        <begin position="19"/>
        <end position="51"/>
    </location>
</feature>
<proteinExistence type="predicted"/>
<reference evidence="7" key="1">
    <citation type="submission" date="2019-09" db="EMBL/GenBank/DDBJ databases">
        <title>Draft genome information of white flower Hibiscus syriacus.</title>
        <authorList>
            <person name="Kim Y.-M."/>
        </authorList>
    </citation>
    <scope>NUCLEOTIDE SEQUENCE [LARGE SCALE GENOMIC DNA]</scope>
    <source>
        <strain evidence="7">YM2019G1</strain>
    </source>
</reference>
<organism evidence="7 8">
    <name type="scientific">Hibiscus syriacus</name>
    <name type="common">Rose of Sharon</name>
    <dbReference type="NCBI Taxonomy" id="106335"/>
    <lineage>
        <taxon>Eukaryota</taxon>
        <taxon>Viridiplantae</taxon>
        <taxon>Streptophyta</taxon>
        <taxon>Embryophyta</taxon>
        <taxon>Tracheophyta</taxon>
        <taxon>Spermatophyta</taxon>
        <taxon>Magnoliopsida</taxon>
        <taxon>eudicotyledons</taxon>
        <taxon>Gunneridae</taxon>
        <taxon>Pentapetalae</taxon>
        <taxon>rosids</taxon>
        <taxon>malvids</taxon>
        <taxon>Malvales</taxon>
        <taxon>Malvaceae</taxon>
        <taxon>Malvoideae</taxon>
        <taxon>Hibiscus</taxon>
    </lineage>
</organism>
<evidence type="ECO:0000313" key="8">
    <source>
        <dbReference type="Proteomes" id="UP000436088"/>
    </source>
</evidence>